<feature type="compositionally biased region" description="Basic and acidic residues" evidence="1">
    <location>
        <begin position="542"/>
        <end position="552"/>
    </location>
</feature>
<dbReference type="RefSeq" id="XP_033589990.1">
    <property type="nucleotide sequence ID" value="XM_033733595.1"/>
</dbReference>
<dbReference type="OrthoDB" id="443981at2759"/>
<dbReference type="Pfam" id="PF04366">
    <property type="entry name" value="Ysc84"/>
    <property type="match status" value="1"/>
</dbReference>
<dbReference type="CDD" id="cd11524">
    <property type="entry name" value="SYLF"/>
    <property type="match status" value="1"/>
</dbReference>
<evidence type="ECO:0000313" key="4">
    <source>
        <dbReference type="Proteomes" id="UP000799767"/>
    </source>
</evidence>
<evidence type="ECO:0000313" key="3">
    <source>
        <dbReference type="EMBL" id="KAF2483420.1"/>
    </source>
</evidence>
<dbReference type="PANTHER" id="PTHR15629">
    <property type="entry name" value="SH3YL1 PROTEIN"/>
    <property type="match status" value="1"/>
</dbReference>
<feature type="compositionally biased region" description="Polar residues" evidence="1">
    <location>
        <begin position="387"/>
        <end position="397"/>
    </location>
</feature>
<protein>
    <recommendedName>
        <fullName evidence="2">Ysc84 actin-binding domain-containing protein</fullName>
    </recommendedName>
</protein>
<dbReference type="InterPro" id="IPR007461">
    <property type="entry name" value="Ysc84_actin-binding"/>
</dbReference>
<feature type="domain" description="Ysc84 actin-binding" evidence="2">
    <location>
        <begin position="140"/>
        <end position="265"/>
    </location>
</feature>
<sequence>MSQPTLWERVKGGSKTGFDKTWQAMDKLGAPVNRLSNKLGSEAFWPTTLDKESDKAARILKTFCKDGFYAEEETTPQDGPKQKQKVIKKIPTSVIQNAKGLAIFTTMRTGLWISGAGGSGVLVARKEDGSWSPPSGILLHTAGLGFLVGVDIYDCVIVINTTEAMQAFTRVRCTLGSEISVAAGPVGAGGILDTELHKRQAPIFTYLKSRGFYAGVQIDGSVVIERNDENERFYGQALTVQDILAGKVRHPPYEVKRLLETIRAAQGDSDVDESMMPNEAPPGDYLLEGGHVFGVPDKEDPDPYGVLALEKEGMSIKEAGTQKRASWEAFSFHPAPTSPVHNIYGRNSIERQRSSSARSSWRLSAGASNPTPRRSLPPPFLPARPTVQMSDMSTQTDGDADSDLHRTGSDASAPAKSENIPDQDKATPESASNVNGYTTPPQTPPLTTHSPAEARKDESEDDNDDDDEEEEPAHIIEQQSAATPAAAQVISKARLVTVPKREPPKLPARNPIRAGGPVVLDASPQDATPGAAESVDSEVDAAEGKLHTVRLEDNEEDDEEEEFHRPDPWAKVEETKQKDGE</sequence>
<dbReference type="GeneID" id="54474597"/>
<proteinExistence type="predicted"/>
<gene>
    <name evidence="3" type="ORF">BDY17DRAFT_297409</name>
</gene>
<feature type="compositionally biased region" description="Basic and acidic residues" evidence="1">
    <location>
        <begin position="562"/>
        <end position="581"/>
    </location>
</feature>
<dbReference type="Proteomes" id="UP000799767">
    <property type="component" value="Unassembled WGS sequence"/>
</dbReference>
<organism evidence="3 4">
    <name type="scientific">Neohortaea acidophila</name>
    <dbReference type="NCBI Taxonomy" id="245834"/>
    <lineage>
        <taxon>Eukaryota</taxon>
        <taxon>Fungi</taxon>
        <taxon>Dikarya</taxon>
        <taxon>Ascomycota</taxon>
        <taxon>Pezizomycotina</taxon>
        <taxon>Dothideomycetes</taxon>
        <taxon>Dothideomycetidae</taxon>
        <taxon>Mycosphaerellales</taxon>
        <taxon>Teratosphaeriaceae</taxon>
        <taxon>Neohortaea</taxon>
    </lineage>
</organism>
<dbReference type="EMBL" id="MU001635">
    <property type="protein sequence ID" value="KAF2483420.1"/>
    <property type="molecule type" value="Genomic_DNA"/>
</dbReference>
<name>A0A6A6PTJ4_9PEZI</name>
<dbReference type="GO" id="GO:0035091">
    <property type="term" value="F:phosphatidylinositol binding"/>
    <property type="evidence" value="ECO:0007669"/>
    <property type="project" value="TreeGrafter"/>
</dbReference>
<accession>A0A6A6PTJ4</accession>
<feature type="region of interest" description="Disordered" evidence="1">
    <location>
        <begin position="350"/>
        <end position="581"/>
    </location>
</feature>
<dbReference type="PANTHER" id="PTHR15629:SF8">
    <property type="entry name" value="DUF500 DOMAIN PROTEIN (AFU_ORTHOLOGUE AFUA_5G07310)"/>
    <property type="match status" value="1"/>
</dbReference>
<dbReference type="InterPro" id="IPR051702">
    <property type="entry name" value="SH3_domain_YSC84-like"/>
</dbReference>
<keyword evidence="4" id="KW-1185">Reference proteome</keyword>
<reference evidence="3" key="1">
    <citation type="journal article" date="2020" name="Stud. Mycol.">
        <title>101 Dothideomycetes genomes: a test case for predicting lifestyles and emergence of pathogens.</title>
        <authorList>
            <person name="Haridas S."/>
            <person name="Albert R."/>
            <person name="Binder M."/>
            <person name="Bloem J."/>
            <person name="Labutti K."/>
            <person name="Salamov A."/>
            <person name="Andreopoulos B."/>
            <person name="Baker S."/>
            <person name="Barry K."/>
            <person name="Bills G."/>
            <person name="Bluhm B."/>
            <person name="Cannon C."/>
            <person name="Castanera R."/>
            <person name="Culley D."/>
            <person name="Daum C."/>
            <person name="Ezra D."/>
            <person name="Gonzalez J."/>
            <person name="Henrissat B."/>
            <person name="Kuo A."/>
            <person name="Liang C."/>
            <person name="Lipzen A."/>
            <person name="Lutzoni F."/>
            <person name="Magnuson J."/>
            <person name="Mondo S."/>
            <person name="Nolan M."/>
            <person name="Ohm R."/>
            <person name="Pangilinan J."/>
            <person name="Park H.-J."/>
            <person name="Ramirez L."/>
            <person name="Alfaro M."/>
            <person name="Sun H."/>
            <person name="Tritt A."/>
            <person name="Yoshinaga Y."/>
            <person name="Zwiers L.-H."/>
            <person name="Turgeon B."/>
            <person name="Goodwin S."/>
            <person name="Spatafora J."/>
            <person name="Crous P."/>
            <person name="Grigoriev I."/>
        </authorList>
    </citation>
    <scope>NUCLEOTIDE SEQUENCE</scope>
    <source>
        <strain evidence="3">CBS 113389</strain>
    </source>
</reference>
<evidence type="ECO:0000256" key="1">
    <source>
        <dbReference type="SAM" id="MobiDB-lite"/>
    </source>
</evidence>
<evidence type="ECO:0000259" key="2">
    <source>
        <dbReference type="Pfam" id="PF04366"/>
    </source>
</evidence>
<feature type="compositionally biased region" description="Acidic residues" evidence="1">
    <location>
        <begin position="459"/>
        <end position="471"/>
    </location>
</feature>
<dbReference type="AlphaFoldDB" id="A0A6A6PTJ4"/>
<feature type="compositionally biased region" description="Low complexity" evidence="1">
    <location>
        <begin position="354"/>
        <end position="368"/>
    </location>
</feature>